<dbReference type="Pfam" id="PF01814">
    <property type="entry name" value="Hemerythrin"/>
    <property type="match status" value="1"/>
</dbReference>
<protein>
    <submittedName>
        <fullName evidence="3">Hemerythrin domain-containing protein</fullName>
    </submittedName>
</protein>
<accession>A0ABS8X715</accession>
<dbReference type="InterPro" id="IPR012312">
    <property type="entry name" value="Hemerythrin-like"/>
</dbReference>
<feature type="domain" description="Hemerythrin-like" evidence="2">
    <location>
        <begin position="9"/>
        <end position="109"/>
    </location>
</feature>
<dbReference type="PANTHER" id="PTHR35585:SF1">
    <property type="entry name" value="HHE DOMAIN PROTEIN (AFU_ORTHOLOGUE AFUA_4G00730)"/>
    <property type="match status" value="1"/>
</dbReference>
<feature type="compositionally biased region" description="Low complexity" evidence="1">
    <location>
        <begin position="157"/>
        <end position="166"/>
    </location>
</feature>
<dbReference type="EMBL" id="JAJTWT010000001">
    <property type="protein sequence ID" value="MCE4536291.1"/>
    <property type="molecule type" value="Genomic_DNA"/>
</dbReference>
<name>A0ABS8X715_9BURK</name>
<feature type="region of interest" description="Disordered" evidence="1">
    <location>
        <begin position="124"/>
        <end position="166"/>
    </location>
</feature>
<reference evidence="3 4" key="1">
    <citation type="submission" date="2021-12" db="EMBL/GenBank/DDBJ databases">
        <title>Genome seq of p7.</title>
        <authorList>
            <person name="Seo T."/>
        </authorList>
    </citation>
    <scope>NUCLEOTIDE SEQUENCE [LARGE SCALE GENOMIC DNA]</scope>
    <source>
        <strain evidence="3 4">P7</strain>
    </source>
</reference>
<proteinExistence type="predicted"/>
<keyword evidence="4" id="KW-1185">Reference proteome</keyword>
<evidence type="ECO:0000259" key="2">
    <source>
        <dbReference type="Pfam" id="PF01814"/>
    </source>
</evidence>
<dbReference type="Gene3D" id="1.20.120.520">
    <property type="entry name" value="nmb1532 protein domain like"/>
    <property type="match status" value="1"/>
</dbReference>
<evidence type="ECO:0000256" key="1">
    <source>
        <dbReference type="SAM" id="MobiDB-lite"/>
    </source>
</evidence>
<gene>
    <name evidence="3" type="ORF">LXT12_03340</name>
</gene>
<dbReference type="PANTHER" id="PTHR35585">
    <property type="entry name" value="HHE DOMAIN PROTEIN (AFU_ORTHOLOGUE AFUA_4G00730)"/>
    <property type="match status" value="1"/>
</dbReference>
<evidence type="ECO:0000313" key="3">
    <source>
        <dbReference type="EMBL" id="MCE4536291.1"/>
    </source>
</evidence>
<evidence type="ECO:0000313" key="4">
    <source>
        <dbReference type="Proteomes" id="UP001201463"/>
    </source>
</evidence>
<comment type="caution">
    <text evidence="3">The sequence shown here is derived from an EMBL/GenBank/DDBJ whole genome shotgun (WGS) entry which is preliminary data.</text>
</comment>
<sequence>MKKAFRDFKKLDVNEDPARAEALVQQVLDELTVHAALEEELLYPAAREALDDEQLLDEAEVERESMHGFIDQLRGMTPVEDKYAARFTVLCEYVLHHVKEEEGEMFPRLDEARLEWEDLAAQMDERRAELTGSSAEEGDEAEAAEAAPAPGPRGRADAAPARTRAS</sequence>
<dbReference type="Proteomes" id="UP001201463">
    <property type="component" value="Unassembled WGS sequence"/>
</dbReference>
<organism evidence="3 4">
    <name type="scientific">Pelomonas caseinilytica</name>
    <dbReference type="NCBI Taxonomy" id="2906763"/>
    <lineage>
        <taxon>Bacteria</taxon>
        <taxon>Pseudomonadati</taxon>
        <taxon>Pseudomonadota</taxon>
        <taxon>Betaproteobacteria</taxon>
        <taxon>Burkholderiales</taxon>
        <taxon>Sphaerotilaceae</taxon>
        <taxon>Roseateles</taxon>
    </lineage>
</organism>